<evidence type="ECO:0000256" key="6">
    <source>
        <dbReference type="ARBA" id="ARBA00023136"/>
    </source>
</evidence>
<evidence type="ECO:0000256" key="5">
    <source>
        <dbReference type="ARBA" id="ARBA00022729"/>
    </source>
</evidence>
<accession>A0A119CWV3</accession>
<dbReference type="Gene3D" id="2.40.160.60">
    <property type="entry name" value="Outer membrane protein transport protein (OMPP1/FadL/TodX)"/>
    <property type="match status" value="1"/>
</dbReference>
<feature type="signal peptide" evidence="8">
    <location>
        <begin position="1"/>
        <end position="21"/>
    </location>
</feature>
<keyword evidence="4" id="KW-0812">Transmembrane</keyword>
<sequence length="447" mass="46888">MKFTRVFAFMALAGLAGSAFATNGYFAHGNGMKAKGMAGASTASSDDAFGGANNPASMAFAGNRLDLGVDLFSPIREASRTGSAGTFGPEPGRDFSSKSDSNYFLIPEFGYNKMVNPNLALGVTVYGNGGMNTNYSGNAINSGVTGFCDADGSGTPTPADIGLFNGLCGKGRLGVDLMQLIVAPTAAFKVAPNHSIGISPLLGYQRFKAEGLQAFGVMNGAGGNLGYDDAFGYGVRVGYMGKITPTVSIGAAYASQMKFDEFGKYAGLFAEQGGFDIPENYNLGVAWQATPVVKLALDYQRINYSKINSVGNPVASPGSLGANNGPGFGWDDMDVWKLGMEYKYTPKLTLRAGYSHTDSPIKGTNAAGCGAGSENCAEVMLNILAPAVIEDHVTLGFTYTLASGNEVTMAYMHAFKNDVSGYNPNFGGTDKIEMYQNSLGIQYSWKM</sequence>
<dbReference type="AlphaFoldDB" id="A0A119CWV3"/>
<keyword evidence="7" id="KW-0998">Cell outer membrane</keyword>
<comment type="similarity">
    <text evidence="2">Belongs to the OmpP1/FadL family.</text>
</comment>
<dbReference type="PANTHER" id="PTHR35093:SF8">
    <property type="entry name" value="OUTER MEMBRANE PROTEIN NMB0088-RELATED"/>
    <property type="match status" value="1"/>
</dbReference>
<keyword evidence="6" id="KW-0472">Membrane</keyword>
<evidence type="ECO:0000256" key="2">
    <source>
        <dbReference type="ARBA" id="ARBA00008163"/>
    </source>
</evidence>
<keyword evidence="10" id="KW-1185">Reference proteome</keyword>
<dbReference type="PATRIC" id="fig|36861.3.peg.512"/>
<proteinExistence type="inferred from homology"/>
<evidence type="ECO:0000256" key="7">
    <source>
        <dbReference type="ARBA" id="ARBA00023237"/>
    </source>
</evidence>
<dbReference type="GO" id="GO:0009279">
    <property type="term" value="C:cell outer membrane"/>
    <property type="evidence" value="ECO:0007669"/>
    <property type="project" value="UniProtKB-SubCell"/>
</dbReference>
<dbReference type="RefSeq" id="WP_059752774.1">
    <property type="nucleotide sequence ID" value="NZ_LDUG01000017.1"/>
</dbReference>
<evidence type="ECO:0000313" key="9">
    <source>
        <dbReference type="EMBL" id="KVW97218.1"/>
    </source>
</evidence>
<evidence type="ECO:0000256" key="4">
    <source>
        <dbReference type="ARBA" id="ARBA00022692"/>
    </source>
</evidence>
<dbReference type="SUPFAM" id="SSF56935">
    <property type="entry name" value="Porins"/>
    <property type="match status" value="1"/>
</dbReference>
<organism evidence="9 10">
    <name type="scientific">Thiobacillus denitrificans</name>
    <dbReference type="NCBI Taxonomy" id="36861"/>
    <lineage>
        <taxon>Bacteria</taxon>
        <taxon>Pseudomonadati</taxon>
        <taxon>Pseudomonadota</taxon>
        <taxon>Betaproteobacteria</taxon>
        <taxon>Nitrosomonadales</taxon>
        <taxon>Thiobacillaceae</taxon>
        <taxon>Thiobacillus</taxon>
    </lineage>
</organism>
<evidence type="ECO:0000313" key="10">
    <source>
        <dbReference type="Proteomes" id="UP000064243"/>
    </source>
</evidence>
<keyword evidence="5 8" id="KW-0732">Signal</keyword>
<dbReference type="PANTHER" id="PTHR35093">
    <property type="entry name" value="OUTER MEMBRANE PROTEIN NMB0088-RELATED"/>
    <property type="match status" value="1"/>
</dbReference>
<evidence type="ECO:0000256" key="8">
    <source>
        <dbReference type="SAM" id="SignalP"/>
    </source>
</evidence>
<gene>
    <name evidence="9" type="ORF">ABW22_05240</name>
</gene>
<evidence type="ECO:0000256" key="3">
    <source>
        <dbReference type="ARBA" id="ARBA00022452"/>
    </source>
</evidence>
<name>A0A119CWV3_THIDE</name>
<protein>
    <submittedName>
        <fullName evidence="9">Long-chain fatty acid transporter</fullName>
    </submittedName>
</protein>
<dbReference type="OrthoDB" id="19849at2"/>
<evidence type="ECO:0000256" key="1">
    <source>
        <dbReference type="ARBA" id="ARBA00004571"/>
    </source>
</evidence>
<dbReference type="Pfam" id="PF03349">
    <property type="entry name" value="Toluene_X"/>
    <property type="match status" value="1"/>
</dbReference>
<keyword evidence="3" id="KW-1134">Transmembrane beta strand</keyword>
<feature type="chain" id="PRO_5007161826" evidence="8">
    <location>
        <begin position="22"/>
        <end position="447"/>
    </location>
</feature>
<reference evidence="9 10" key="1">
    <citation type="journal article" date="2015" name="Appl. Environ. Microbiol.">
        <title>Aerobic and Anaerobic Thiosulfate Oxidation by a Cold-Adapted, Subglacial Chemoautotroph.</title>
        <authorList>
            <person name="Harrold Z.R."/>
            <person name="Skidmore M.L."/>
            <person name="Hamilton T.L."/>
            <person name="Desch L."/>
            <person name="Amada K."/>
            <person name="van Gelder W."/>
            <person name="Glover K."/>
            <person name="Roden E.E."/>
            <person name="Boyd E.S."/>
        </authorList>
    </citation>
    <scope>NUCLEOTIDE SEQUENCE [LARGE SCALE GENOMIC DNA]</scope>
    <source>
        <strain evidence="9 10">RG</strain>
    </source>
</reference>
<comment type="caution">
    <text evidence="9">The sequence shown here is derived from an EMBL/GenBank/DDBJ whole genome shotgun (WGS) entry which is preliminary data.</text>
</comment>
<dbReference type="InterPro" id="IPR005017">
    <property type="entry name" value="OMPP1/FadL/TodX"/>
</dbReference>
<dbReference type="EMBL" id="LDUG01000017">
    <property type="protein sequence ID" value="KVW97218.1"/>
    <property type="molecule type" value="Genomic_DNA"/>
</dbReference>
<comment type="subcellular location">
    <subcellularLocation>
        <location evidence="1">Cell outer membrane</location>
        <topology evidence="1">Multi-pass membrane protein</topology>
    </subcellularLocation>
</comment>
<dbReference type="GO" id="GO:0015483">
    <property type="term" value="F:long-chain fatty acid transporting porin activity"/>
    <property type="evidence" value="ECO:0007669"/>
    <property type="project" value="TreeGrafter"/>
</dbReference>
<dbReference type="Proteomes" id="UP000064243">
    <property type="component" value="Unassembled WGS sequence"/>
</dbReference>